<sequence length="355" mass="40031">MIGAPAALCLAMLVLLASRSLGSFDREEKLIGWRGEVPNDGILEPEGTWMETIAWRPRAFIIHNLISAEEARHIVNEAWPQMQRSTVVGDNGSSVLDDYRTSYGTFLNRYQTDIVKRMEDRVAFFTHLPVSHQEDVQVLRYGIGQYYQRHQDSLDNDSPRMATVLVYLSDPEEGGETSFPELSEWAHPEMAHKYGSKFSECAKGHVAFRPKMGDALLFWSYSADGRTDDIASTHEGCPVLRGAKWTTTIWIHTLPFRPEEYDARTNRFRQPAPFKDPGLCFDSGGPACAGWAKSGECEKNEHFMKGNGLDLGNCMKSCGVCEPCDKGDTPCIMNNRKKIGFLAFDPSELDYRRLE</sequence>
<comment type="cofactor">
    <cofactor evidence="1">
        <name>L-ascorbate</name>
        <dbReference type="ChEBI" id="CHEBI:38290"/>
    </cofactor>
</comment>
<keyword evidence="8" id="KW-0732">Signal</keyword>
<dbReference type="GO" id="GO:0005506">
    <property type="term" value="F:iron ion binding"/>
    <property type="evidence" value="ECO:0007669"/>
    <property type="project" value="InterPro"/>
</dbReference>
<dbReference type="PANTHER" id="PTHR10869">
    <property type="entry name" value="PROLYL 4-HYDROXYLASE ALPHA SUBUNIT"/>
    <property type="match status" value="1"/>
</dbReference>
<comment type="catalytic activity">
    <reaction evidence="7">
        <text>L-prolyl-[collagen] + 2-oxoglutarate + O2 = trans-4-hydroxy-L-prolyl-[collagen] + succinate + CO2</text>
        <dbReference type="Rhea" id="RHEA:18945"/>
        <dbReference type="Rhea" id="RHEA-COMP:11676"/>
        <dbReference type="Rhea" id="RHEA-COMP:11680"/>
        <dbReference type="ChEBI" id="CHEBI:15379"/>
        <dbReference type="ChEBI" id="CHEBI:16526"/>
        <dbReference type="ChEBI" id="CHEBI:16810"/>
        <dbReference type="ChEBI" id="CHEBI:30031"/>
        <dbReference type="ChEBI" id="CHEBI:50342"/>
        <dbReference type="ChEBI" id="CHEBI:61965"/>
        <dbReference type="EC" id="1.14.11.2"/>
    </reaction>
</comment>
<dbReference type="EMBL" id="HBFB01017359">
    <property type="protein sequence ID" value="CAD8680684.1"/>
    <property type="molecule type" value="Transcribed_RNA"/>
</dbReference>
<dbReference type="InterPro" id="IPR006620">
    <property type="entry name" value="Pro_4_hyd_alph"/>
</dbReference>
<feature type="domain" description="Fe2OG dioxygenase" evidence="9">
    <location>
        <begin position="132"/>
        <end position="253"/>
    </location>
</feature>
<dbReference type="SMART" id="SM00702">
    <property type="entry name" value="P4Hc"/>
    <property type="match status" value="1"/>
</dbReference>
<evidence type="ECO:0000256" key="7">
    <source>
        <dbReference type="ARBA" id="ARBA00049169"/>
    </source>
</evidence>
<keyword evidence="4" id="KW-0223">Dioxygenase</keyword>
<name>A0A7S0RLB9_9CHLO</name>
<evidence type="ECO:0000256" key="8">
    <source>
        <dbReference type="SAM" id="SignalP"/>
    </source>
</evidence>
<dbReference type="PROSITE" id="PS51471">
    <property type="entry name" value="FE2OG_OXY"/>
    <property type="match status" value="1"/>
</dbReference>
<evidence type="ECO:0000256" key="4">
    <source>
        <dbReference type="ARBA" id="ARBA00022964"/>
    </source>
</evidence>
<dbReference type="Pfam" id="PF13640">
    <property type="entry name" value="2OG-FeII_Oxy_3"/>
    <property type="match status" value="1"/>
</dbReference>
<dbReference type="Gene3D" id="2.60.120.620">
    <property type="entry name" value="q2cbj1_9rhob like domain"/>
    <property type="match status" value="1"/>
</dbReference>
<dbReference type="GO" id="GO:0031418">
    <property type="term" value="F:L-ascorbic acid binding"/>
    <property type="evidence" value="ECO:0007669"/>
    <property type="project" value="InterPro"/>
</dbReference>
<proteinExistence type="predicted"/>
<feature type="chain" id="PRO_5030623155" description="Fe2OG dioxygenase domain-containing protein" evidence="8">
    <location>
        <begin position="23"/>
        <end position="355"/>
    </location>
</feature>
<gene>
    <name evidence="10" type="ORF">CLEI1391_LOCUS9717</name>
</gene>
<evidence type="ECO:0000256" key="5">
    <source>
        <dbReference type="ARBA" id="ARBA00023002"/>
    </source>
</evidence>
<reference evidence="10" key="1">
    <citation type="submission" date="2021-01" db="EMBL/GenBank/DDBJ databases">
        <authorList>
            <person name="Corre E."/>
            <person name="Pelletier E."/>
            <person name="Niang G."/>
            <person name="Scheremetjew M."/>
            <person name="Finn R."/>
            <person name="Kale V."/>
            <person name="Holt S."/>
            <person name="Cochrane G."/>
            <person name="Meng A."/>
            <person name="Brown T."/>
            <person name="Cohen L."/>
        </authorList>
    </citation>
    <scope>NUCLEOTIDE SEQUENCE</scope>
    <source>
        <strain evidence="10">SAG 11-49</strain>
    </source>
</reference>
<evidence type="ECO:0000256" key="2">
    <source>
        <dbReference type="ARBA" id="ARBA00004648"/>
    </source>
</evidence>
<accession>A0A7S0RLB9</accession>
<organism evidence="10">
    <name type="scientific">Chlamydomonas leiostraca</name>
    <dbReference type="NCBI Taxonomy" id="1034604"/>
    <lineage>
        <taxon>Eukaryota</taxon>
        <taxon>Viridiplantae</taxon>
        <taxon>Chlorophyta</taxon>
        <taxon>core chlorophytes</taxon>
        <taxon>Chlorophyceae</taxon>
        <taxon>CS clade</taxon>
        <taxon>Chlamydomonadales</taxon>
        <taxon>Chlamydomonadaceae</taxon>
        <taxon>Chlamydomonas</taxon>
    </lineage>
</organism>
<keyword evidence="3" id="KW-0479">Metal-binding</keyword>
<dbReference type="PANTHER" id="PTHR10869:SF238">
    <property type="entry name" value="PROLYL 4-HYDROXYLASE 6-RELATED"/>
    <property type="match status" value="1"/>
</dbReference>
<evidence type="ECO:0000313" key="10">
    <source>
        <dbReference type="EMBL" id="CAD8680684.1"/>
    </source>
</evidence>
<dbReference type="AlphaFoldDB" id="A0A7S0RLB9"/>
<keyword evidence="6" id="KW-0408">Iron</keyword>
<dbReference type="SUPFAM" id="SSF51197">
    <property type="entry name" value="Clavaminate synthase-like"/>
    <property type="match status" value="1"/>
</dbReference>
<dbReference type="GO" id="GO:0005789">
    <property type="term" value="C:endoplasmic reticulum membrane"/>
    <property type="evidence" value="ECO:0007669"/>
    <property type="project" value="UniProtKB-SubCell"/>
</dbReference>
<evidence type="ECO:0000256" key="6">
    <source>
        <dbReference type="ARBA" id="ARBA00023004"/>
    </source>
</evidence>
<evidence type="ECO:0000256" key="3">
    <source>
        <dbReference type="ARBA" id="ARBA00022723"/>
    </source>
</evidence>
<feature type="signal peptide" evidence="8">
    <location>
        <begin position="1"/>
        <end position="22"/>
    </location>
</feature>
<keyword evidence="5" id="KW-0560">Oxidoreductase</keyword>
<evidence type="ECO:0000256" key="1">
    <source>
        <dbReference type="ARBA" id="ARBA00001961"/>
    </source>
</evidence>
<dbReference type="GO" id="GO:0004656">
    <property type="term" value="F:procollagen-proline 4-dioxygenase activity"/>
    <property type="evidence" value="ECO:0007669"/>
    <property type="project" value="UniProtKB-EC"/>
</dbReference>
<comment type="subcellular location">
    <subcellularLocation>
        <location evidence="2">Endoplasmic reticulum membrane</location>
        <topology evidence="2">Single-pass type II membrane protein</topology>
    </subcellularLocation>
</comment>
<dbReference type="InterPro" id="IPR005123">
    <property type="entry name" value="Oxoglu/Fe-dep_dioxygenase_dom"/>
</dbReference>
<dbReference type="InterPro" id="IPR045054">
    <property type="entry name" value="P4HA-like"/>
</dbReference>
<evidence type="ECO:0000259" key="9">
    <source>
        <dbReference type="PROSITE" id="PS51471"/>
    </source>
</evidence>
<protein>
    <recommendedName>
        <fullName evidence="9">Fe2OG dioxygenase domain-containing protein</fullName>
    </recommendedName>
</protein>
<dbReference type="InterPro" id="IPR044862">
    <property type="entry name" value="Pro_4_hyd_alph_FE2OG_OXY"/>
</dbReference>